<dbReference type="EMBL" id="JAWRVE010000018">
    <property type="protein sequence ID" value="KAL1875887.1"/>
    <property type="molecule type" value="Genomic_DNA"/>
</dbReference>
<feature type="compositionally biased region" description="Pro residues" evidence="11">
    <location>
        <begin position="457"/>
        <end position="468"/>
    </location>
</feature>
<dbReference type="InterPro" id="IPR037218">
    <property type="entry name" value="PTPA_sf"/>
</dbReference>
<comment type="subcellular location">
    <subcellularLocation>
        <location evidence="3 10">Cytoplasm</location>
    </subcellularLocation>
    <subcellularLocation>
        <location evidence="2">Nucleus</location>
    </subcellularLocation>
</comment>
<evidence type="ECO:0000256" key="4">
    <source>
        <dbReference type="ARBA" id="ARBA00011019"/>
    </source>
</evidence>
<comment type="similarity">
    <text evidence="4 10">Belongs to the PTPA-type PPIase family.</text>
</comment>
<evidence type="ECO:0000256" key="2">
    <source>
        <dbReference type="ARBA" id="ARBA00004123"/>
    </source>
</evidence>
<evidence type="ECO:0000256" key="1">
    <source>
        <dbReference type="ARBA" id="ARBA00000971"/>
    </source>
</evidence>
<evidence type="ECO:0000256" key="9">
    <source>
        <dbReference type="ARBA" id="ARBA00025287"/>
    </source>
</evidence>
<sequence>MEPPMQAAGHQTAALPQLEILSPSVPHGFSTPSKCINDGPDVARFLTSKAYRDIGIFVMQLNRALCPRKSTSGPSKTFPLVGGNRQDTASVRKLRELLERAAKLIDEAPPDPGPRRFGNISFRKWYQLLEDNVDGLLNEFVGGDVLNSGASKDTAALHAGARGEGDESTRAIDELKAYFLGGFGSAQRLDYGTGHELSFLAFVGCLWKLGAFKDGIQGGDIERDIVLGVFEPYLNVVRHLILTYTLEPAGSHGVWGLDDHFFMSYVFGSAQFTRPISENEPMPLEGSVERAPKPGDILKAEAVERLRETNMYFAAVGFINDVKKGPFWEHSPILYDVSGIKDGWGKINKGMIKMFNAEVLSKFPVVQHFPFGSLFSWDIDPEASTPQQSVHMANQPTNTAVPSQSGGTTAPWAQATRMPGPSGPGIPYSRAPGVAIGGRGASEPSQAARPQDVGPTMLPPGPPRPNGPPGTAGNQISVTKAPWAK</sequence>
<dbReference type="SUPFAM" id="SSF140984">
    <property type="entry name" value="PTPA-like"/>
    <property type="match status" value="1"/>
</dbReference>
<reference evidence="12 13" key="1">
    <citation type="journal article" date="2024" name="IMA Fungus">
        <title>IMA Genome - F19 : A genome assembly and annotation guide to empower mycologists, including annotated draft genome sequences of Ceratocystis pirilliformis, Diaporthe australafricana, Fusarium ophioides, Paecilomyces lecythidis, and Sporothrix stenoceras.</title>
        <authorList>
            <person name="Aylward J."/>
            <person name="Wilson A.M."/>
            <person name="Visagie C.M."/>
            <person name="Spraker J."/>
            <person name="Barnes I."/>
            <person name="Buitendag C."/>
            <person name="Ceriani C."/>
            <person name="Del Mar Angel L."/>
            <person name="du Plessis D."/>
            <person name="Fuchs T."/>
            <person name="Gasser K."/>
            <person name="Kramer D."/>
            <person name="Li W."/>
            <person name="Munsamy K."/>
            <person name="Piso A."/>
            <person name="Price J.L."/>
            <person name="Sonnekus B."/>
            <person name="Thomas C."/>
            <person name="van der Nest A."/>
            <person name="van Dijk A."/>
            <person name="van Heerden A."/>
            <person name="van Vuuren N."/>
            <person name="Yilmaz N."/>
            <person name="Duong T.A."/>
            <person name="van der Merwe N.A."/>
            <person name="Wingfield M.J."/>
            <person name="Wingfield B.D."/>
        </authorList>
    </citation>
    <scope>NUCLEOTIDE SEQUENCE [LARGE SCALE GENOMIC DNA]</scope>
    <source>
        <strain evidence="12 13">CMW 18300</strain>
    </source>
</reference>
<comment type="function">
    <text evidence="9">PPIases accelerate the folding of proteins. It catalyzes the cis-trans isomerization of proline imidic peptide bonds in oligopeptides. Acts as a regulatory subunit for PP2A-like phosphatases modulating their activity or substrate specificity, probably by inducing a conformational change in the catalytic subunit, a direct target of the PPIase. Can reactivate inactive phosphatase PP2A-phosphatase methylesterase complexes (PP2Ai) in presence of ATP and Mg(2+) by dissociating the inactive form from the complex.</text>
</comment>
<dbReference type="CDD" id="cd04087">
    <property type="entry name" value="PTPA"/>
    <property type="match status" value="1"/>
</dbReference>
<keyword evidence="5 10" id="KW-0963">Cytoplasm</keyword>
<dbReference type="EC" id="5.2.1.8" evidence="10"/>
<protein>
    <recommendedName>
        <fullName evidence="10">Serine/threonine-protein phosphatase 2A activator</fullName>
        <ecNumber evidence="10">5.2.1.8</ecNumber>
    </recommendedName>
    <alternativeName>
        <fullName evidence="10">Phosphotyrosyl phosphatase activator</fullName>
    </alternativeName>
</protein>
<comment type="catalytic activity">
    <reaction evidence="1 10">
        <text>[protein]-peptidylproline (omega=180) = [protein]-peptidylproline (omega=0)</text>
        <dbReference type="Rhea" id="RHEA:16237"/>
        <dbReference type="Rhea" id="RHEA-COMP:10747"/>
        <dbReference type="Rhea" id="RHEA-COMP:10748"/>
        <dbReference type="ChEBI" id="CHEBI:83833"/>
        <dbReference type="ChEBI" id="CHEBI:83834"/>
        <dbReference type="EC" id="5.2.1.8"/>
    </reaction>
</comment>
<evidence type="ECO:0000313" key="13">
    <source>
        <dbReference type="Proteomes" id="UP001583177"/>
    </source>
</evidence>
<evidence type="ECO:0000256" key="6">
    <source>
        <dbReference type="ARBA" id="ARBA00023110"/>
    </source>
</evidence>
<evidence type="ECO:0000256" key="8">
    <source>
        <dbReference type="ARBA" id="ARBA00023242"/>
    </source>
</evidence>
<keyword evidence="13" id="KW-1185">Reference proteome</keyword>
<dbReference type="PANTHER" id="PTHR10012">
    <property type="entry name" value="SERINE/THREONINE-PROTEIN PHOSPHATASE 2A REGULATORY SUBUNIT B"/>
    <property type="match status" value="1"/>
</dbReference>
<feature type="region of interest" description="Disordered" evidence="11">
    <location>
        <begin position="386"/>
        <end position="485"/>
    </location>
</feature>
<dbReference type="InterPro" id="IPR004327">
    <property type="entry name" value="Phstyr_phstse_ac"/>
</dbReference>
<dbReference type="Pfam" id="PF03095">
    <property type="entry name" value="PTPA"/>
    <property type="match status" value="1"/>
</dbReference>
<dbReference type="Proteomes" id="UP001583177">
    <property type="component" value="Unassembled WGS sequence"/>
</dbReference>
<keyword evidence="7 10" id="KW-0413">Isomerase</keyword>
<evidence type="ECO:0000256" key="7">
    <source>
        <dbReference type="ARBA" id="ARBA00023235"/>
    </source>
</evidence>
<keyword evidence="6 10" id="KW-0697">Rotamase</keyword>
<evidence type="ECO:0000256" key="10">
    <source>
        <dbReference type="RuleBase" id="RU361210"/>
    </source>
</evidence>
<keyword evidence="8" id="KW-0539">Nucleus</keyword>
<name>A0ABR3XK43_9PEZI</name>
<dbReference type="PANTHER" id="PTHR10012:SF3">
    <property type="entry name" value="SERINE_THREONINE-PROTEIN PHOSPHATASE 2A ACTIVATOR 1"/>
    <property type="match status" value="1"/>
</dbReference>
<evidence type="ECO:0000256" key="3">
    <source>
        <dbReference type="ARBA" id="ARBA00004496"/>
    </source>
</evidence>
<dbReference type="Gene3D" id="1.20.120.1150">
    <property type="match status" value="1"/>
</dbReference>
<dbReference type="InterPro" id="IPR043170">
    <property type="entry name" value="PTPA_C_lid"/>
</dbReference>
<proteinExistence type="inferred from homology"/>
<gene>
    <name evidence="12" type="primary">RRD1</name>
    <name evidence="12" type="ORF">Daus18300_003078</name>
</gene>
<evidence type="ECO:0000313" key="12">
    <source>
        <dbReference type="EMBL" id="KAL1875887.1"/>
    </source>
</evidence>
<comment type="caution">
    <text evidence="12">The sequence shown here is derived from an EMBL/GenBank/DDBJ whole genome shotgun (WGS) entry which is preliminary data.</text>
</comment>
<evidence type="ECO:0000256" key="5">
    <source>
        <dbReference type="ARBA" id="ARBA00022490"/>
    </source>
</evidence>
<feature type="compositionally biased region" description="Polar residues" evidence="11">
    <location>
        <begin position="386"/>
        <end position="408"/>
    </location>
</feature>
<evidence type="ECO:0000256" key="11">
    <source>
        <dbReference type="SAM" id="MobiDB-lite"/>
    </source>
</evidence>
<organism evidence="12 13">
    <name type="scientific">Diaporthe australafricana</name>
    <dbReference type="NCBI Taxonomy" id="127596"/>
    <lineage>
        <taxon>Eukaryota</taxon>
        <taxon>Fungi</taxon>
        <taxon>Dikarya</taxon>
        <taxon>Ascomycota</taxon>
        <taxon>Pezizomycotina</taxon>
        <taxon>Sordariomycetes</taxon>
        <taxon>Sordariomycetidae</taxon>
        <taxon>Diaporthales</taxon>
        <taxon>Diaporthaceae</taxon>
        <taxon>Diaporthe</taxon>
    </lineage>
</organism>
<accession>A0ABR3XK43</accession>